<evidence type="ECO:0000313" key="3">
    <source>
        <dbReference type="Proteomes" id="UP000324022"/>
    </source>
</evidence>
<accession>A0A5C3DQX8</accession>
<dbReference type="EMBL" id="OOIN01000002">
    <property type="protein sequence ID" value="SPO20562.1"/>
    <property type="molecule type" value="Genomic_DNA"/>
</dbReference>
<dbReference type="OrthoDB" id="2543700at2759"/>
<sequence>MLGATRSALLSTLLVVMASVPLGALANIQHSAISLDTRQAASDGSECWTDYAKKPECTMLQVSYFEDAECRKPLDLFKSDPNAMIKGNTHMVWDGALARSLKKPFGSLRVVGAVPGFGLGFAREAESDTVVQNMAWMSAADTYRVFQSKSCVTLPNLDVSKVGIWSVRAETSLNQGGYVWNPFNIPLKNSGYQCNKRRRSFAIQSRATSAVCLEGASWGGGGVLELYTTDDCKPDPKDKNSVKRQLYSTVQCTPLSMTNYKSFKAIAPSGPTIDPVFSPVYYDLGQQSGYHACAQHDVSAMPFQHDACQKAAGNDMFVGIYGNDPTYKQPAPGPGDKVLLKSHGHLLLSPGPRTPNPHN</sequence>
<protein>
    <submittedName>
        <fullName evidence="2">Uncharacterized protein</fullName>
    </submittedName>
</protein>
<dbReference type="Proteomes" id="UP000324022">
    <property type="component" value="Unassembled WGS sequence"/>
</dbReference>
<proteinExistence type="predicted"/>
<reference evidence="2 3" key="1">
    <citation type="submission" date="2018-03" db="EMBL/GenBank/DDBJ databases">
        <authorList>
            <person name="Guldener U."/>
        </authorList>
    </citation>
    <scope>NUCLEOTIDE SEQUENCE [LARGE SCALE GENOMIC DNA]</scope>
    <source>
        <strain evidence="2 3">NBRC100155</strain>
    </source>
</reference>
<keyword evidence="1" id="KW-0732">Signal</keyword>
<name>A0A5C3DQX8_9BASI</name>
<dbReference type="AlphaFoldDB" id="A0A5C3DQX8"/>
<evidence type="ECO:0000313" key="2">
    <source>
        <dbReference type="EMBL" id="SPO20562.1"/>
    </source>
</evidence>
<feature type="signal peptide" evidence="1">
    <location>
        <begin position="1"/>
        <end position="26"/>
    </location>
</feature>
<organism evidence="2 3">
    <name type="scientific">Ustilago trichophora</name>
    <dbReference type="NCBI Taxonomy" id="86804"/>
    <lineage>
        <taxon>Eukaryota</taxon>
        <taxon>Fungi</taxon>
        <taxon>Dikarya</taxon>
        <taxon>Basidiomycota</taxon>
        <taxon>Ustilaginomycotina</taxon>
        <taxon>Ustilaginomycetes</taxon>
        <taxon>Ustilaginales</taxon>
        <taxon>Ustilaginaceae</taxon>
        <taxon>Ustilago</taxon>
    </lineage>
</organism>
<feature type="chain" id="PRO_5023052833" evidence="1">
    <location>
        <begin position="27"/>
        <end position="359"/>
    </location>
</feature>
<gene>
    <name evidence="2" type="ORF">UTRI_00038</name>
</gene>
<keyword evidence="3" id="KW-1185">Reference proteome</keyword>
<evidence type="ECO:0000256" key="1">
    <source>
        <dbReference type="SAM" id="SignalP"/>
    </source>
</evidence>